<keyword evidence="2" id="KW-0812">Transmembrane</keyword>
<gene>
    <name evidence="3" type="ORF">FB45DRAFT_1112713</name>
</gene>
<name>A0AAD7FAX0_9AGAR</name>
<organism evidence="3 4">
    <name type="scientific">Roridomyces roridus</name>
    <dbReference type="NCBI Taxonomy" id="1738132"/>
    <lineage>
        <taxon>Eukaryota</taxon>
        <taxon>Fungi</taxon>
        <taxon>Dikarya</taxon>
        <taxon>Basidiomycota</taxon>
        <taxon>Agaricomycotina</taxon>
        <taxon>Agaricomycetes</taxon>
        <taxon>Agaricomycetidae</taxon>
        <taxon>Agaricales</taxon>
        <taxon>Marasmiineae</taxon>
        <taxon>Mycenaceae</taxon>
        <taxon>Roridomyces</taxon>
    </lineage>
</organism>
<feature type="compositionally biased region" description="Basic and acidic residues" evidence="1">
    <location>
        <begin position="400"/>
        <end position="411"/>
    </location>
</feature>
<dbReference type="AlphaFoldDB" id="A0AAD7FAX0"/>
<feature type="compositionally biased region" description="Low complexity" evidence="1">
    <location>
        <begin position="331"/>
        <end position="349"/>
    </location>
</feature>
<feature type="region of interest" description="Disordered" evidence="1">
    <location>
        <begin position="391"/>
        <end position="411"/>
    </location>
</feature>
<evidence type="ECO:0000256" key="2">
    <source>
        <dbReference type="SAM" id="Phobius"/>
    </source>
</evidence>
<accession>A0AAD7FAX0</accession>
<dbReference type="Gene3D" id="2.60.120.260">
    <property type="entry name" value="Galactose-binding domain-like"/>
    <property type="match status" value="1"/>
</dbReference>
<evidence type="ECO:0000313" key="4">
    <source>
        <dbReference type="Proteomes" id="UP001221142"/>
    </source>
</evidence>
<proteinExistence type="predicted"/>
<reference evidence="3" key="1">
    <citation type="submission" date="2023-03" db="EMBL/GenBank/DDBJ databases">
        <title>Massive genome expansion in bonnet fungi (Mycena s.s.) driven by repeated elements and novel gene families across ecological guilds.</title>
        <authorList>
            <consortium name="Lawrence Berkeley National Laboratory"/>
            <person name="Harder C.B."/>
            <person name="Miyauchi S."/>
            <person name="Viragh M."/>
            <person name="Kuo A."/>
            <person name="Thoen E."/>
            <person name="Andreopoulos B."/>
            <person name="Lu D."/>
            <person name="Skrede I."/>
            <person name="Drula E."/>
            <person name="Henrissat B."/>
            <person name="Morin E."/>
            <person name="Kohler A."/>
            <person name="Barry K."/>
            <person name="LaButti K."/>
            <person name="Morin E."/>
            <person name="Salamov A."/>
            <person name="Lipzen A."/>
            <person name="Mereny Z."/>
            <person name="Hegedus B."/>
            <person name="Baldrian P."/>
            <person name="Stursova M."/>
            <person name="Weitz H."/>
            <person name="Taylor A."/>
            <person name="Grigoriev I.V."/>
            <person name="Nagy L.G."/>
            <person name="Martin F."/>
            <person name="Kauserud H."/>
        </authorList>
    </citation>
    <scope>NUCLEOTIDE SEQUENCE</scope>
    <source>
        <strain evidence="3">9284</strain>
    </source>
</reference>
<dbReference type="Proteomes" id="UP001221142">
    <property type="component" value="Unassembled WGS sequence"/>
</dbReference>
<keyword evidence="2" id="KW-0472">Membrane</keyword>
<feature type="region of interest" description="Disordered" evidence="1">
    <location>
        <begin position="331"/>
        <end position="353"/>
    </location>
</feature>
<keyword evidence="4" id="KW-1185">Reference proteome</keyword>
<comment type="caution">
    <text evidence="3">The sequence shown here is derived from an EMBL/GenBank/DDBJ whole genome shotgun (WGS) entry which is preliminary data.</text>
</comment>
<dbReference type="EMBL" id="JARKIF010000029">
    <property type="protein sequence ID" value="KAJ7613041.1"/>
    <property type="molecule type" value="Genomic_DNA"/>
</dbReference>
<protein>
    <submittedName>
        <fullName evidence="3">Uncharacterized protein</fullName>
    </submittedName>
</protein>
<keyword evidence="2" id="KW-1133">Transmembrane helix</keyword>
<evidence type="ECO:0000313" key="3">
    <source>
        <dbReference type="EMBL" id="KAJ7613041.1"/>
    </source>
</evidence>
<sequence>MSENVTVIIDDSDLLQQSLSFTSSNLGEPTGFHLDHIALSCYNNTLFIPFTFNQSNSPWNWPIQFDGVSVALFGVTPPTGYNQTIHISDPVRDGTSITDPTSWVPYTYPAPAQGGQFLASGMRASDQLGQIGFSDANGLSVDYILVTASNETSLRGQTILVDDTSLEISWNTKKDDYNLSINYTVPTMNSFMKGYFTESTTFLANMPPHGNSTHSSNTMGDSFTFQFAGTSLLISGVTPGPPAGINTGIDWFLEMEFTLDGDTNPTTITAGEDIIKPHFVYFNATNISSGNHTFSAKISNIGGLPVPSAQIDYITHAPSFATIAEKPNFSMSPSPASSLAPSLAPSLTPGPAPKKHHDGLGAIVGGVVGGCVALGCLVGLVFWLLRRQRRNSQDESTSSTRDRPERARGERRELSLVAEPFIYTSENTASEMRNAASIPVDSKRPWPPAGLSSSPLLIGRRPNEHVDGNPTGFSGSAVLCRMYNIVNQYFMSYYVHRVRSREPELAVLNCELGFSDLW</sequence>
<evidence type="ECO:0000256" key="1">
    <source>
        <dbReference type="SAM" id="MobiDB-lite"/>
    </source>
</evidence>
<feature type="transmembrane region" description="Helical" evidence="2">
    <location>
        <begin position="360"/>
        <end position="385"/>
    </location>
</feature>